<accession>A0A0J8B612</accession>
<dbReference type="Proteomes" id="UP000035740">
    <property type="component" value="Unassembled WGS sequence"/>
</dbReference>
<organism evidence="1 2">
    <name type="scientific">Beta vulgaris subsp. vulgaris</name>
    <name type="common">Beet</name>
    <dbReference type="NCBI Taxonomy" id="3555"/>
    <lineage>
        <taxon>Eukaryota</taxon>
        <taxon>Viridiplantae</taxon>
        <taxon>Streptophyta</taxon>
        <taxon>Embryophyta</taxon>
        <taxon>Tracheophyta</taxon>
        <taxon>Spermatophyta</taxon>
        <taxon>Magnoliopsida</taxon>
        <taxon>eudicotyledons</taxon>
        <taxon>Gunneridae</taxon>
        <taxon>Pentapetalae</taxon>
        <taxon>Caryophyllales</taxon>
        <taxon>Chenopodiaceae</taxon>
        <taxon>Betoideae</taxon>
        <taxon>Beta</taxon>
    </lineage>
</organism>
<keyword evidence="2" id="KW-1185">Reference proteome</keyword>
<reference evidence="1 2" key="1">
    <citation type="journal article" date="2014" name="Nature">
        <title>The genome of the recently domesticated crop plant sugar beet (Beta vulgaris).</title>
        <authorList>
            <person name="Dohm J.C."/>
            <person name="Minoche A.E."/>
            <person name="Holtgrawe D."/>
            <person name="Capella-Gutierrez S."/>
            <person name="Zakrzewski F."/>
            <person name="Tafer H."/>
            <person name="Rupp O."/>
            <person name="Sorensen T.R."/>
            <person name="Stracke R."/>
            <person name="Reinhardt R."/>
            <person name="Goesmann A."/>
            <person name="Kraft T."/>
            <person name="Schulz B."/>
            <person name="Stadler P.F."/>
            <person name="Schmidt T."/>
            <person name="Gabaldon T."/>
            <person name="Lehrach H."/>
            <person name="Weisshaar B."/>
            <person name="Himmelbauer H."/>
        </authorList>
    </citation>
    <scope>NUCLEOTIDE SEQUENCE [LARGE SCALE GENOMIC DNA]</scope>
    <source>
        <tissue evidence="1">Taproot</tissue>
    </source>
</reference>
<protein>
    <submittedName>
        <fullName evidence="1">Uncharacterized protein</fullName>
    </submittedName>
</protein>
<evidence type="ECO:0000313" key="1">
    <source>
        <dbReference type="EMBL" id="KMS95242.1"/>
    </source>
</evidence>
<proteinExistence type="predicted"/>
<dbReference type="AlphaFoldDB" id="A0A0J8B612"/>
<gene>
    <name evidence="1" type="ORF">BVRB_010670</name>
</gene>
<sequence length="168" mass="18063">MPDRRRGNLLALINQARGSCWPTGCHAGQLGAMLADRVLRGSAEQVLGWPSGFLWPSWPTGCHAGRSGLARISRAGTKMADRVLQGSTKQVLGWPTGSSCGRAGRPGLARTSRAGTRMADRVLHGSTEQVLAGTRMAEWLPVAELADRVRGWPSLLGWPSWLADRVRG</sequence>
<dbReference type="EMBL" id="KQ090503">
    <property type="protein sequence ID" value="KMS95242.1"/>
    <property type="molecule type" value="Genomic_DNA"/>
</dbReference>
<name>A0A0J8B612_BETVV</name>
<evidence type="ECO:0000313" key="2">
    <source>
        <dbReference type="Proteomes" id="UP000035740"/>
    </source>
</evidence>
<dbReference type="Gramene" id="KMS95242">
    <property type="protein sequence ID" value="KMS95242"/>
    <property type="gene ID" value="BVRB_010670"/>
</dbReference>